<dbReference type="CDD" id="cd03805">
    <property type="entry name" value="GT4_ALG2-like"/>
    <property type="match status" value="1"/>
</dbReference>
<evidence type="ECO:0000313" key="14">
    <source>
        <dbReference type="EMBL" id="KAJ0408033.1"/>
    </source>
</evidence>
<evidence type="ECO:0000256" key="4">
    <source>
        <dbReference type="ARBA" id="ARBA00022692"/>
    </source>
</evidence>
<dbReference type="GO" id="GO:0005789">
    <property type="term" value="C:endoplasmic reticulum membrane"/>
    <property type="evidence" value="ECO:0007669"/>
    <property type="project" value="UniProtKB-SubCell"/>
</dbReference>
<evidence type="ECO:0000256" key="2">
    <source>
        <dbReference type="ARBA" id="ARBA00022676"/>
    </source>
</evidence>
<gene>
    <name evidence="14" type="ORF">P43SY_000237</name>
</gene>
<organism evidence="14 15">
    <name type="scientific">Pythium insidiosum</name>
    <name type="common">Pythiosis disease agent</name>
    <dbReference type="NCBI Taxonomy" id="114742"/>
    <lineage>
        <taxon>Eukaryota</taxon>
        <taxon>Sar</taxon>
        <taxon>Stramenopiles</taxon>
        <taxon>Oomycota</taxon>
        <taxon>Peronosporomycetes</taxon>
        <taxon>Pythiales</taxon>
        <taxon>Pythiaceae</taxon>
        <taxon>Pythium</taxon>
    </lineage>
</organism>
<keyword evidence="11" id="KW-0732">Signal</keyword>
<dbReference type="Pfam" id="PF13439">
    <property type="entry name" value="Glyco_transf_4"/>
    <property type="match status" value="1"/>
</dbReference>
<feature type="domain" description="Glycosyl transferase family 1" evidence="12">
    <location>
        <begin position="252"/>
        <end position="425"/>
    </location>
</feature>
<comment type="function">
    <text evidence="10">Mannosylates Man(2)GlcNAc(2)-dolichol diphosphate and Man(1)GlcNAc(2)-dolichol diphosphate to form Man(3)GlcNAc(2)-dolichol diphosphate.</text>
</comment>
<evidence type="ECO:0000259" key="13">
    <source>
        <dbReference type="Pfam" id="PF13439"/>
    </source>
</evidence>
<reference evidence="14" key="1">
    <citation type="submission" date="2021-12" db="EMBL/GenBank/DDBJ databases">
        <title>Prjna785345.</title>
        <authorList>
            <person name="Rujirawat T."/>
            <person name="Krajaejun T."/>
        </authorList>
    </citation>
    <scope>NUCLEOTIDE SEQUENCE</scope>
    <source>
        <strain evidence="14">Pi057C3</strain>
    </source>
</reference>
<dbReference type="Pfam" id="PF00534">
    <property type="entry name" value="Glycos_transf_1"/>
    <property type="match status" value="1"/>
</dbReference>
<comment type="similarity">
    <text evidence="10">Belongs to the glycosyltransferase group 1 family.</text>
</comment>
<keyword evidence="6" id="KW-1133">Transmembrane helix</keyword>
<dbReference type="EC" id="2.4.1.132" evidence="10"/>
<evidence type="ECO:0000256" key="5">
    <source>
        <dbReference type="ARBA" id="ARBA00022824"/>
    </source>
</evidence>
<keyword evidence="3 10" id="KW-0808">Transferase</keyword>
<evidence type="ECO:0000313" key="15">
    <source>
        <dbReference type="Proteomes" id="UP001209570"/>
    </source>
</evidence>
<evidence type="ECO:0000256" key="11">
    <source>
        <dbReference type="SAM" id="SignalP"/>
    </source>
</evidence>
<dbReference type="Proteomes" id="UP001209570">
    <property type="component" value="Unassembled WGS sequence"/>
</dbReference>
<feature type="domain" description="Glycosyltransferase subfamily 4-like N-terminal" evidence="13">
    <location>
        <begin position="61"/>
        <end position="242"/>
    </location>
</feature>
<comment type="pathway">
    <text evidence="1 10">Protein modification; protein glycosylation.</text>
</comment>
<comment type="catalytic activity">
    <reaction evidence="8 10">
        <text>a beta-D-Man-(1-&gt;4)-beta-D-GlcNAc-(1-&gt;4)-alpha-D-GlcNAc-diphospho-di-trans,poly-cis-dolichol + GDP-alpha-D-mannose = an alpha-D-Man-(1-&gt;3)-beta-D-Man-(1-&gt;4)-beta-D-GlcNAc-(1-&gt;4)-alpha-D-GlcNAc-diphospho-di-trans,poly-cis-dolichol + GDP + H(+)</text>
        <dbReference type="Rhea" id="RHEA:29515"/>
        <dbReference type="Rhea" id="RHEA-COMP:19511"/>
        <dbReference type="Rhea" id="RHEA-COMP:19513"/>
        <dbReference type="ChEBI" id="CHEBI:15378"/>
        <dbReference type="ChEBI" id="CHEBI:57527"/>
        <dbReference type="ChEBI" id="CHEBI:58189"/>
        <dbReference type="ChEBI" id="CHEBI:58472"/>
        <dbReference type="ChEBI" id="CHEBI:132510"/>
        <dbReference type="EC" id="2.4.1.132"/>
    </reaction>
    <physiologicalReaction direction="left-to-right" evidence="8 10">
        <dbReference type="Rhea" id="RHEA:29516"/>
    </physiologicalReaction>
</comment>
<name>A0AAD5QA49_PYTIN</name>
<keyword evidence="4" id="KW-0812">Transmembrane</keyword>
<keyword evidence="2 10" id="KW-0328">Glycosyltransferase</keyword>
<dbReference type="EMBL" id="JAKCXM010000015">
    <property type="protein sequence ID" value="KAJ0408033.1"/>
    <property type="molecule type" value="Genomic_DNA"/>
</dbReference>
<evidence type="ECO:0000256" key="8">
    <source>
        <dbReference type="ARBA" id="ARBA00045103"/>
    </source>
</evidence>
<keyword evidence="15" id="KW-1185">Reference proteome</keyword>
<protein>
    <recommendedName>
        <fullName evidence="10">Alpha-1,3/1,6-mannosyltransferase ALG2</fullName>
        <ecNumber evidence="10">2.4.1.132</ecNumber>
        <ecNumber evidence="10">2.4.1.257</ecNumber>
    </recommendedName>
    <alternativeName>
        <fullName evidence="10">GDP-Man:Man(1)GlcNAc(2)-PP-Dol alpha-1,3-mannosyltransferase</fullName>
    </alternativeName>
</protein>
<dbReference type="SUPFAM" id="SSF53756">
    <property type="entry name" value="UDP-Glycosyltransferase/glycogen phosphorylase"/>
    <property type="match status" value="1"/>
</dbReference>
<dbReference type="AlphaFoldDB" id="A0AAD5QA49"/>
<dbReference type="InterPro" id="IPR028098">
    <property type="entry name" value="Glyco_trans_4-like_N"/>
</dbReference>
<evidence type="ECO:0000256" key="7">
    <source>
        <dbReference type="ARBA" id="ARBA00023136"/>
    </source>
</evidence>
<accession>A0AAD5QA49</accession>
<evidence type="ECO:0000259" key="12">
    <source>
        <dbReference type="Pfam" id="PF00534"/>
    </source>
</evidence>
<dbReference type="PANTHER" id="PTHR45918:SF1">
    <property type="entry name" value="ALPHA-1,3_1,6-MANNOSYLTRANSFERASE ALG2"/>
    <property type="match status" value="1"/>
</dbReference>
<feature type="chain" id="PRO_5042095397" description="Alpha-1,3/1,6-mannosyltransferase ALG2" evidence="11">
    <location>
        <begin position="22"/>
        <end position="451"/>
    </location>
</feature>
<dbReference type="PANTHER" id="PTHR45918">
    <property type="entry name" value="ALPHA-1,3/1,6-MANNOSYLTRANSFERASE ALG2"/>
    <property type="match status" value="1"/>
</dbReference>
<evidence type="ECO:0000256" key="1">
    <source>
        <dbReference type="ARBA" id="ARBA00004922"/>
    </source>
</evidence>
<dbReference type="InterPro" id="IPR027054">
    <property type="entry name" value="ALG2"/>
</dbReference>
<keyword evidence="7" id="KW-0472">Membrane</keyword>
<evidence type="ECO:0000256" key="3">
    <source>
        <dbReference type="ARBA" id="ARBA00022679"/>
    </source>
</evidence>
<dbReference type="GO" id="GO:0004378">
    <property type="term" value="F:GDP-Man:Man(1)GlcNAc(2)-PP-Dol alpha-1,3-mannosyltransferase activity"/>
    <property type="evidence" value="ECO:0007669"/>
    <property type="project" value="UniProtKB-UniRule"/>
</dbReference>
<dbReference type="GO" id="GO:0102704">
    <property type="term" value="F:GDP-Man:Man(2)GlcNAc(2)-PP-Dol alpha-1,6-mannosyltransferase activity"/>
    <property type="evidence" value="ECO:0007669"/>
    <property type="project" value="UniProtKB-UniRule"/>
</dbReference>
<comment type="catalytic activity">
    <reaction evidence="9 10">
        <text>an alpha-D-Man-(1-&gt;3)-beta-D-Man-(1-&gt;4)-beta-D-GlcNAc-(1-&gt;4)-alpha-D-GlcNAc-diphospho-di-trans,poly-cis-dolichol + GDP-alpha-D-mannose = an alpha-D-Man-(1-&gt;3)-[alpha-D-Man-(1-&gt;6)]-beta-D-Man-(1-&gt;4)-beta-D-GlcNAc-(1-&gt;4)-alpha-D-GlcNAc-diphospho-di-trans,poly-cis-dolichol + GDP + H(+)</text>
        <dbReference type="Rhea" id="RHEA:29519"/>
        <dbReference type="Rhea" id="RHEA-COMP:19513"/>
        <dbReference type="Rhea" id="RHEA-COMP:19515"/>
        <dbReference type="ChEBI" id="CHEBI:15378"/>
        <dbReference type="ChEBI" id="CHEBI:57527"/>
        <dbReference type="ChEBI" id="CHEBI:58189"/>
        <dbReference type="ChEBI" id="CHEBI:132510"/>
        <dbReference type="ChEBI" id="CHEBI:132511"/>
        <dbReference type="EC" id="2.4.1.257"/>
    </reaction>
    <physiologicalReaction direction="left-to-right" evidence="9 10">
        <dbReference type="Rhea" id="RHEA:29520"/>
    </physiologicalReaction>
</comment>
<keyword evidence="5" id="KW-0256">Endoplasmic reticulum</keyword>
<feature type="signal peptide" evidence="11">
    <location>
        <begin position="1"/>
        <end position="21"/>
    </location>
</feature>
<evidence type="ECO:0000256" key="10">
    <source>
        <dbReference type="RuleBase" id="RU367136"/>
    </source>
</evidence>
<dbReference type="EC" id="2.4.1.257" evidence="10"/>
<dbReference type="Gene3D" id="3.40.50.2000">
    <property type="entry name" value="Glycogen Phosphorylase B"/>
    <property type="match status" value="2"/>
</dbReference>
<proteinExistence type="inferred from homology"/>
<evidence type="ECO:0000256" key="6">
    <source>
        <dbReference type="ARBA" id="ARBA00022989"/>
    </source>
</evidence>
<sequence>MKGSNMLLSLLALAALCCALALLIVAHAFRAGLQRNATRGARGRRRHDALHVGFLHPDFGIGGAENLVVNAALALQRKGVRVTIFTAHHDVSHCFEETRGDGPLAHHVRVFGDWLPKTIAGKLYAFCAVLRILYVTLVVAIFYRHEVDAFFVDQVSVSIPFLRFLGIPVLFYGHYPDKLLVVHSGSRLKNLYRAPLDALEEITTACSDCIVVNSNFTRQVFQRVFPRVAARELGILYPPVDVTVFERHVASSPRNATLFVSLNRFERKKNVALAIHALAKLRDLVEPATYAATRLIVAGGYDPNNKENIEHLQELELEVKKHNLQDHVEFRTSVSDHMKKELLCTAQAIIYTPDKEHFGIVPVEAMTCGTPVIAVNSGGPLESILHGETGFLCDGDANAFAGAMAKVCGQDKADAVASMGEKGKRRARELFSLEAFADSLHTSIQSLFTQH</sequence>
<dbReference type="InterPro" id="IPR001296">
    <property type="entry name" value="Glyco_trans_1"/>
</dbReference>
<evidence type="ECO:0000256" key="9">
    <source>
        <dbReference type="ARBA" id="ARBA00045104"/>
    </source>
</evidence>
<comment type="subcellular location">
    <subcellularLocation>
        <location evidence="10">Endoplasmic reticulum membrane</location>
        <topology evidence="10">Single-pass membrane protein</topology>
    </subcellularLocation>
</comment>
<comment type="caution">
    <text evidence="14">The sequence shown here is derived from an EMBL/GenBank/DDBJ whole genome shotgun (WGS) entry which is preliminary data.</text>
</comment>